<evidence type="ECO:0000313" key="1">
    <source>
        <dbReference type="EMBL" id="CAC5420822.1"/>
    </source>
</evidence>
<evidence type="ECO:0000313" key="2">
    <source>
        <dbReference type="Proteomes" id="UP000507470"/>
    </source>
</evidence>
<dbReference type="InterPro" id="IPR035897">
    <property type="entry name" value="Toll_tir_struct_dom_sf"/>
</dbReference>
<evidence type="ECO:0008006" key="3">
    <source>
        <dbReference type="Google" id="ProtNLM"/>
    </source>
</evidence>
<sequence length="434" mass="51003">MIVLINKRMFIYKRNLNLNDKQITDIFRDKDYALKPLQPFERRISWEIYRNNSSQSWSYTGFDAKFDKVKLPVCREIYYRVEGEDVDITCRINDTYGLVTMNEDDETNFIVMGISDFDHFKWYLGNGLTIGSLNVQKQFDNIALSKLTLRINDLAAENFNQEITLWGYLNKNKETLKVKFGSFFIYKQKEIFNFSAMTRHYNASSNKSYLSETKLPYTFVILPRGLAHFAVNKYKELQKDVRKLKDEGKTDWRDPWRYFADDLRFDYFISYQVQKVIFMIILVESTIVIGIFIKVYCKVCVHHLAKIILKPRFPLAIRDELRISKVNIGNFVVDGNVTHDIMIIASDNNYDFVVKNLYPFFKDLGLSILFPQTDIHGGQSNFNGYSQAVVSSVIYVVVATTDFENDPRSNNFILSDLILPRMYEQRRNIDNKIQ</sequence>
<gene>
    <name evidence="1" type="ORF">MCOR_53010</name>
</gene>
<dbReference type="Proteomes" id="UP000507470">
    <property type="component" value="Unassembled WGS sequence"/>
</dbReference>
<accession>A0A6J8EM25</accession>
<keyword evidence="2" id="KW-1185">Reference proteome</keyword>
<name>A0A6J8EM25_MYTCO</name>
<protein>
    <recommendedName>
        <fullName evidence="3">TIR domain-containing protein</fullName>
    </recommendedName>
</protein>
<reference evidence="1 2" key="1">
    <citation type="submission" date="2020-06" db="EMBL/GenBank/DDBJ databases">
        <authorList>
            <person name="Li R."/>
            <person name="Bekaert M."/>
        </authorList>
    </citation>
    <scope>NUCLEOTIDE SEQUENCE [LARGE SCALE GENOMIC DNA]</scope>
    <source>
        <strain evidence="2">wild</strain>
    </source>
</reference>
<dbReference type="OrthoDB" id="10529354at2759"/>
<organism evidence="1 2">
    <name type="scientific">Mytilus coruscus</name>
    <name type="common">Sea mussel</name>
    <dbReference type="NCBI Taxonomy" id="42192"/>
    <lineage>
        <taxon>Eukaryota</taxon>
        <taxon>Metazoa</taxon>
        <taxon>Spiralia</taxon>
        <taxon>Lophotrochozoa</taxon>
        <taxon>Mollusca</taxon>
        <taxon>Bivalvia</taxon>
        <taxon>Autobranchia</taxon>
        <taxon>Pteriomorphia</taxon>
        <taxon>Mytilida</taxon>
        <taxon>Mytiloidea</taxon>
        <taxon>Mytilidae</taxon>
        <taxon>Mytilinae</taxon>
        <taxon>Mytilus</taxon>
    </lineage>
</organism>
<dbReference type="SUPFAM" id="SSF52200">
    <property type="entry name" value="Toll/Interleukin receptor TIR domain"/>
    <property type="match status" value="1"/>
</dbReference>
<dbReference type="AlphaFoldDB" id="A0A6J8EM25"/>
<dbReference type="EMBL" id="CACVKT020009173">
    <property type="protein sequence ID" value="CAC5420822.1"/>
    <property type="molecule type" value="Genomic_DNA"/>
</dbReference>
<proteinExistence type="predicted"/>